<accession>A0ABT5J8Q3</accession>
<evidence type="ECO:0000313" key="1">
    <source>
        <dbReference type="EMBL" id="MDC7785978.1"/>
    </source>
</evidence>
<organism evidence="1 2">
    <name type="scientific">Rhodoplanes tepidamans</name>
    <name type="common">Rhodoplanes cryptolactis</name>
    <dbReference type="NCBI Taxonomy" id="200616"/>
    <lineage>
        <taxon>Bacteria</taxon>
        <taxon>Pseudomonadati</taxon>
        <taxon>Pseudomonadota</taxon>
        <taxon>Alphaproteobacteria</taxon>
        <taxon>Hyphomicrobiales</taxon>
        <taxon>Nitrobacteraceae</taxon>
        <taxon>Rhodoplanes</taxon>
    </lineage>
</organism>
<comment type="caution">
    <text evidence="1">The sequence shown here is derived from an EMBL/GenBank/DDBJ whole genome shotgun (WGS) entry which is preliminary data.</text>
</comment>
<dbReference type="RefSeq" id="WP_272776827.1">
    <property type="nucleotide sequence ID" value="NZ_JAQQLI010000012.1"/>
</dbReference>
<dbReference type="Gene3D" id="1.25.40.10">
    <property type="entry name" value="Tetratricopeptide repeat domain"/>
    <property type="match status" value="1"/>
</dbReference>
<keyword evidence="2" id="KW-1185">Reference proteome</keyword>
<dbReference type="Proteomes" id="UP001165652">
    <property type="component" value="Unassembled WGS sequence"/>
</dbReference>
<dbReference type="SUPFAM" id="SSF48452">
    <property type="entry name" value="TPR-like"/>
    <property type="match status" value="1"/>
</dbReference>
<reference evidence="1" key="2">
    <citation type="submission" date="2023-02" db="EMBL/GenBank/DDBJ databases">
        <authorList>
            <person name="Rayyan A."/>
            <person name="Meyer T."/>
            <person name="Kyndt J.A."/>
        </authorList>
    </citation>
    <scope>NUCLEOTIDE SEQUENCE</scope>
    <source>
        <strain evidence="1">DSM 9987</strain>
    </source>
</reference>
<reference evidence="1" key="1">
    <citation type="journal article" date="2023" name="Microbiol Resour">
        <title>Genome Sequences of Rhodoplanes serenus and Two Thermotolerant Strains, Rhodoplanes tepidamans and 'Rhodoplanes cryptolactis,' Further Refine the Genus.</title>
        <authorList>
            <person name="Rayyan A.A."/>
            <person name="Kyndt J.A."/>
        </authorList>
    </citation>
    <scope>NUCLEOTIDE SEQUENCE</scope>
    <source>
        <strain evidence="1">DSM 9987</strain>
    </source>
</reference>
<gene>
    <name evidence="1" type="ORF">PQJ73_09825</name>
</gene>
<dbReference type="Pfam" id="PF06041">
    <property type="entry name" value="DUF924"/>
    <property type="match status" value="1"/>
</dbReference>
<sequence>MSPPAPTGTTDLPAPADVVAWWVGLGPARWFVKDLSLDEEIRQRFGAAHAAAAAGRLAAWEETPEGALALLLLLDQFPRNMFRGSAEAFATDAPALAIAIRAIDRGFDRAFANPVRRFFYLPYMHSEDLADQERCIALCRDADDPEGVHHAEVHADIIRRFGRFPHRNPMLGRTTTPEEQAFLDAGGFAG</sequence>
<dbReference type="InterPro" id="IPR011990">
    <property type="entry name" value="TPR-like_helical_dom_sf"/>
</dbReference>
<proteinExistence type="predicted"/>
<dbReference type="InterPro" id="IPR010323">
    <property type="entry name" value="DUF924"/>
</dbReference>
<dbReference type="EMBL" id="JAQQLI010000012">
    <property type="protein sequence ID" value="MDC7785978.1"/>
    <property type="molecule type" value="Genomic_DNA"/>
</dbReference>
<name>A0ABT5J8Q3_RHOTP</name>
<protein>
    <submittedName>
        <fullName evidence="1">DUF924 family protein</fullName>
    </submittedName>
</protein>
<evidence type="ECO:0000313" key="2">
    <source>
        <dbReference type="Proteomes" id="UP001165652"/>
    </source>
</evidence>
<dbReference type="Gene3D" id="1.20.58.320">
    <property type="entry name" value="TPR-like"/>
    <property type="match status" value="1"/>
</dbReference>